<name>A0ABR2RZ47_9ROSI</name>
<proteinExistence type="predicted"/>
<dbReference type="EMBL" id="JBBPBN010000019">
    <property type="protein sequence ID" value="KAK9018253.1"/>
    <property type="molecule type" value="Genomic_DNA"/>
</dbReference>
<accession>A0ABR2RZ47</accession>
<evidence type="ECO:0000313" key="2">
    <source>
        <dbReference type="Proteomes" id="UP001396334"/>
    </source>
</evidence>
<protein>
    <submittedName>
        <fullName evidence="1">Uncharacterized protein</fullName>
    </submittedName>
</protein>
<sequence>MVPQRIHIFLWLTINHKLMSNLGRDRHSLSVSASCPLCGSETESILFGISYVLLTIAMASLKGFGYNLMDIGECYTSKASHSDGIPWNLVFASITCHLWKVIMARQWVAVIAGGEAAWTVAVPNLAMMATQLVAMIAGGEAAWTVPIPNLVTLSAIQREPFDGSRGRDQ</sequence>
<keyword evidence="2" id="KW-1185">Reference proteome</keyword>
<gene>
    <name evidence="1" type="ORF">V6N11_001231</name>
</gene>
<organism evidence="1 2">
    <name type="scientific">Hibiscus sabdariffa</name>
    <name type="common">roselle</name>
    <dbReference type="NCBI Taxonomy" id="183260"/>
    <lineage>
        <taxon>Eukaryota</taxon>
        <taxon>Viridiplantae</taxon>
        <taxon>Streptophyta</taxon>
        <taxon>Embryophyta</taxon>
        <taxon>Tracheophyta</taxon>
        <taxon>Spermatophyta</taxon>
        <taxon>Magnoliopsida</taxon>
        <taxon>eudicotyledons</taxon>
        <taxon>Gunneridae</taxon>
        <taxon>Pentapetalae</taxon>
        <taxon>rosids</taxon>
        <taxon>malvids</taxon>
        <taxon>Malvales</taxon>
        <taxon>Malvaceae</taxon>
        <taxon>Malvoideae</taxon>
        <taxon>Hibiscus</taxon>
    </lineage>
</organism>
<comment type="caution">
    <text evidence="1">The sequence shown here is derived from an EMBL/GenBank/DDBJ whole genome shotgun (WGS) entry which is preliminary data.</text>
</comment>
<evidence type="ECO:0000313" key="1">
    <source>
        <dbReference type="EMBL" id="KAK9018253.1"/>
    </source>
</evidence>
<dbReference type="Proteomes" id="UP001396334">
    <property type="component" value="Unassembled WGS sequence"/>
</dbReference>
<reference evidence="1 2" key="1">
    <citation type="journal article" date="2024" name="G3 (Bethesda)">
        <title>Genome assembly of Hibiscus sabdariffa L. provides insights into metabolisms of medicinal natural products.</title>
        <authorList>
            <person name="Kim T."/>
        </authorList>
    </citation>
    <scope>NUCLEOTIDE SEQUENCE [LARGE SCALE GENOMIC DNA]</scope>
    <source>
        <strain evidence="1">TK-2024</strain>
        <tissue evidence="1">Old leaves</tissue>
    </source>
</reference>